<dbReference type="OrthoDB" id="3255301at2759"/>
<organism evidence="2 3">
    <name type="scientific">Thanatephorus cucumeris (strain AG1-IA)</name>
    <name type="common">Rice sheath blight fungus</name>
    <name type="synonym">Rhizoctonia solani</name>
    <dbReference type="NCBI Taxonomy" id="983506"/>
    <lineage>
        <taxon>Eukaryota</taxon>
        <taxon>Fungi</taxon>
        <taxon>Dikarya</taxon>
        <taxon>Basidiomycota</taxon>
        <taxon>Agaricomycotina</taxon>
        <taxon>Agaricomycetes</taxon>
        <taxon>Cantharellales</taxon>
        <taxon>Ceratobasidiaceae</taxon>
        <taxon>Rhizoctonia</taxon>
        <taxon>Rhizoctonia solani AG-1</taxon>
    </lineage>
</organism>
<dbReference type="EMBL" id="AFRT01000247">
    <property type="protein sequence ID" value="ELU44909.1"/>
    <property type="molecule type" value="Genomic_DNA"/>
</dbReference>
<evidence type="ECO:0000313" key="3">
    <source>
        <dbReference type="Proteomes" id="UP000011668"/>
    </source>
</evidence>
<dbReference type="HOGENOM" id="CLU_1679140_0_0_1"/>
<feature type="region of interest" description="Disordered" evidence="1">
    <location>
        <begin position="92"/>
        <end position="114"/>
    </location>
</feature>
<gene>
    <name evidence="2" type="ORF">AG1IA_01064</name>
</gene>
<evidence type="ECO:0000313" key="2">
    <source>
        <dbReference type="EMBL" id="ELU44909.1"/>
    </source>
</evidence>
<evidence type="ECO:0000256" key="1">
    <source>
        <dbReference type="SAM" id="MobiDB-lite"/>
    </source>
</evidence>
<dbReference type="AlphaFoldDB" id="L8X8D8"/>
<accession>L8X8D8</accession>
<sequence>MLEKLPITIYLRKDECRQTLTFPQHSSAGEILPQRYLQSDSAINLERSIFIIKNTRTSLFPLYISRTMQTVTYQPGVSSPLSAFARHESTLPGAVAQHQPRRGPAFPTSRPLRPFASMNTSVMANGKPKPAVKMIEPKDTGRQFFVLGLSQSELARR</sequence>
<keyword evidence="3" id="KW-1185">Reference proteome</keyword>
<dbReference type="Proteomes" id="UP000011668">
    <property type="component" value="Unassembled WGS sequence"/>
</dbReference>
<reference evidence="2 3" key="1">
    <citation type="journal article" date="2013" name="Nat. Commun.">
        <title>The evolution and pathogenic mechanisms of the rice sheath blight pathogen.</title>
        <authorList>
            <person name="Zheng A."/>
            <person name="Lin R."/>
            <person name="Xu L."/>
            <person name="Qin P."/>
            <person name="Tang C."/>
            <person name="Ai P."/>
            <person name="Zhang D."/>
            <person name="Liu Y."/>
            <person name="Sun Z."/>
            <person name="Feng H."/>
            <person name="Wang Y."/>
            <person name="Chen Y."/>
            <person name="Liang X."/>
            <person name="Fu R."/>
            <person name="Li Q."/>
            <person name="Zhang J."/>
            <person name="Yu X."/>
            <person name="Xie Z."/>
            <person name="Ding L."/>
            <person name="Guan P."/>
            <person name="Tang J."/>
            <person name="Liang Y."/>
            <person name="Wang S."/>
            <person name="Deng Q."/>
            <person name="Li S."/>
            <person name="Zhu J."/>
            <person name="Wang L."/>
            <person name="Liu H."/>
            <person name="Li P."/>
        </authorList>
    </citation>
    <scope>NUCLEOTIDE SEQUENCE [LARGE SCALE GENOMIC DNA]</scope>
    <source>
        <strain evidence="3">AG-1 IA</strain>
    </source>
</reference>
<name>L8X8D8_THACA</name>
<comment type="caution">
    <text evidence="2">The sequence shown here is derived from an EMBL/GenBank/DDBJ whole genome shotgun (WGS) entry which is preliminary data.</text>
</comment>
<proteinExistence type="predicted"/>
<protein>
    <submittedName>
        <fullName evidence="2">Uncharacterized protein</fullName>
    </submittedName>
</protein>